<dbReference type="SUPFAM" id="SSF53756">
    <property type="entry name" value="UDP-Glycosyltransferase/glycogen phosphorylase"/>
    <property type="match status" value="1"/>
</dbReference>
<dbReference type="GO" id="GO:0016757">
    <property type="term" value="F:glycosyltransferase activity"/>
    <property type="evidence" value="ECO:0007669"/>
    <property type="project" value="UniProtKB-ARBA"/>
</dbReference>
<sequence>MARDSLDGAQHSAATAATDRDRPLRILMTNAVLTGRSGTETLVRDMVLALRRRGHSVATFAPVTGPAAAEIRATGSPVVTSLATLGEVPDVIHGHHTGPTIAALVRFPGTPAVFACHDFASHQDAPPVHPRIRRYLYVRSVLRGRLVDENGLPPSRVTCWPNTIDLNRVGPAAPAPAKLRTAAIFAHPGAIPFAGLIAQACERHGIDFRGELVTKAADDVVKRLEGVDLIFASGRMALEALASGRAVINADRFGIGGLVTMQRLDDFAAINFAYGALSEAASPECLDREIVAYRADDAAGVTRHVRQNLNSDEGARQLEAIYRAVLSERDWPRKLPSEEDLALAAILETFVQQNRIFDTRFVKLRDGVGPSEEFGFAMGELSGQAAELATEIRKLRRGGPLRSFFALLTGRNTRR</sequence>
<evidence type="ECO:0000313" key="3">
    <source>
        <dbReference type="Proteomes" id="UP000536262"/>
    </source>
</evidence>
<keyword evidence="3" id="KW-1185">Reference proteome</keyword>
<feature type="domain" description="Glycosyltransferase subfamily 4-like N-terminal" evidence="1">
    <location>
        <begin position="37"/>
        <end position="168"/>
    </location>
</feature>
<organism evidence="2 3">
    <name type="scientific">Aminobacter aganoensis</name>
    <dbReference type="NCBI Taxonomy" id="83264"/>
    <lineage>
        <taxon>Bacteria</taxon>
        <taxon>Pseudomonadati</taxon>
        <taxon>Pseudomonadota</taxon>
        <taxon>Alphaproteobacteria</taxon>
        <taxon>Hyphomicrobiales</taxon>
        <taxon>Phyllobacteriaceae</taxon>
        <taxon>Aminobacter</taxon>
    </lineage>
</organism>
<dbReference type="Gene3D" id="3.40.50.2000">
    <property type="entry name" value="Glycogen Phosphorylase B"/>
    <property type="match status" value="1"/>
</dbReference>
<dbReference type="Pfam" id="PF13439">
    <property type="entry name" value="Glyco_transf_4"/>
    <property type="match status" value="1"/>
</dbReference>
<dbReference type="EMBL" id="JACHOU010000015">
    <property type="protein sequence ID" value="MBB6356656.1"/>
    <property type="molecule type" value="Genomic_DNA"/>
</dbReference>
<evidence type="ECO:0000313" key="2">
    <source>
        <dbReference type="EMBL" id="MBB6356656.1"/>
    </source>
</evidence>
<dbReference type="RefSeq" id="WP_184701164.1">
    <property type="nucleotide sequence ID" value="NZ_BAABEG010000001.1"/>
</dbReference>
<gene>
    <name evidence="2" type="ORF">GGR00_004468</name>
</gene>
<proteinExistence type="predicted"/>
<reference evidence="2 3" key="1">
    <citation type="submission" date="2020-08" db="EMBL/GenBank/DDBJ databases">
        <title>Genomic Encyclopedia of Type Strains, Phase IV (KMG-IV): sequencing the most valuable type-strain genomes for metagenomic binning, comparative biology and taxonomic classification.</title>
        <authorList>
            <person name="Goeker M."/>
        </authorList>
    </citation>
    <scope>NUCLEOTIDE SEQUENCE [LARGE SCALE GENOMIC DNA]</scope>
    <source>
        <strain evidence="2 3">DSM 7051</strain>
    </source>
</reference>
<accession>A0A7X0KN00</accession>
<evidence type="ECO:0000259" key="1">
    <source>
        <dbReference type="Pfam" id="PF13439"/>
    </source>
</evidence>
<comment type="caution">
    <text evidence="2">The sequence shown here is derived from an EMBL/GenBank/DDBJ whole genome shotgun (WGS) entry which is preliminary data.</text>
</comment>
<protein>
    <recommendedName>
        <fullName evidence="1">Glycosyltransferase subfamily 4-like N-terminal domain-containing protein</fullName>
    </recommendedName>
</protein>
<dbReference type="Proteomes" id="UP000536262">
    <property type="component" value="Unassembled WGS sequence"/>
</dbReference>
<dbReference type="InterPro" id="IPR028098">
    <property type="entry name" value="Glyco_trans_4-like_N"/>
</dbReference>
<name>A0A7X0KN00_9HYPH</name>
<dbReference type="AlphaFoldDB" id="A0A7X0KN00"/>